<evidence type="ECO:0000256" key="2">
    <source>
        <dbReference type="SAM" id="SignalP"/>
    </source>
</evidence>
<dbReference type="Proteomes" id="UP000231701">
    <property type="component" value="Chromosome"/>
</dbReference>
<name>A0A2K8KXW7_MARES</name>
<reference evidence="3 4" key="1">
    <citation type="submission" date="2016-12" db="EMBL/GenBank/DDBJ databases">
        <title>Isolation and genomic insights into novel planktonic Zetaproteobacteria from stratified waters of the Chesapeake Bay.</title>
        <authorList>
            <person name="McAllister S.M."/>
            <person name="Kato S."/>
            <person name="Chan C.S."/>
            <person name="Chiu B.K."/>
            <person name="Field E.K."/>
        </authorList>
    </citation>
    <scope>NUCLEOTIDE SEQUENCE [LARGE SCALE GENOMIC DNA]</scope>
    <source>
        <strain evidence="3 4">CP-5</strain>
    </source>
</reference>
<dbReference type="AlphaFoldDB" id="A0A2K8KXW7"/>
<accession>A0A2K8KXW7</accession>
<feature type="chain" id="PRO_5014946783" evidence="2">
    <location>
        <begin position="29"/>
        <end position="407"/>
    </location>
</feature>
<dbReference type="EMBL" id="CP018799">
    <property type="protein sequence ID" value="ATX79733.1"/>
    <property type="molecule type" value="Genomic_DNA"/>
</dbReference>
<protein>
    <submittedName>
        <fullName evidence="3">Uncharacterized protein</fullName>
    </submittedName>
</protein>
<dbReference type="RefSeq" id="WP_157819265.1">
    <property type="nucleotide sequence ID" value="NZ_CP018799.1"/>
</dbReference>
<evidence type="ECO:0000313" key="3">
    <source>
        <dbReference type="EMBL" id="ATX79733.1"/>
    </source>
</evidence>
<sequence length="407" mass="44870">MQLRRWRQSDIVFLATVSVVLFASPANAGCTWKFDWYCSDCAKIGGQTTGTHGGYASESACESARDQVKSPVSAMSCDRVGWCDEPSKPPSSPQTNIENRGGSYTPSQPDYGAQQRMAEESRRQEEARRQAERERKAREQRAFDKAKSDTLRTLKGSSSSSSSKDPVSTLKLKSGTPTFSIKGNPDGQLHLKSPSAVKLKNPENAVADPSFFTRPKARLHIRYVPNPMQAPKGTWLRYVKSDRANLILDALEMGKGDLDKAIGYLDGQIIRHGSHRAASSALGYLEGLRTSYIAVGAEYRKKSRKQGQQVTVESKALLQAILAASGVRKWPGPTNPNPAAKPLNPDDWRVKRANKLLTALKAAPGDLEKSYKILRSDREIIVAADAEYYLRGVFAYWDFLADQGGKK</sequence>
<feature type="compositionally biased region" description="Basic and acidic residues" evidence="1">
    <location>
        <begin position="117"/>
        <end position="152"/>
    </location>
</feature>
<dbReference type="KEGG" id="maes:Ga0123461_1316"/>
<gene>
    <name evidence="3" type="ORF">Ga0123461_1316</name>
</gene>
<keyword evidence="2" id="KW-0732">Signal</keyword>
<proteinExistence type="predicted"/>
<evidence type="ECO:0000313" key="4">
    <source>
        <dbReference type="Proteomes" id="UP000231701"/>
    </source>
</evidence>
<feature type="signal peptide" evidence="2">
    <location>
        <begin position="1"/>
        <end position="28"/>
    </location>
</feature>
<feature type="compositionally biased region" description="Polar residues" evidence="1">
    <location>
        <begin position="93"/>
        <end position="108"/>
    </location>
</feature>
<keyword evidence="4" id="KW-1185">Reference proteome</keyword>
<feature type="region of interest" description="Disordered" evidence="1">
    <location>
        <begin position="84"/>
        <end position="192"/>
    </location>
</feature>
<evidence type="ECO:0000256" key="1">
    <source>
        <dbReference type="SAM" id="MobiDB-lite"/>
    </source>
</evidence>
<organism evidence="3 4">
    <name type="scientific">Mariprofundus aestuarium</name>
    <dbReference type="NCBI Taxonomy" id="1921086"/>
    <lineage>
        <taxon>Bacteria</taxon>
        <taxon>Pseudomonadati</taxon>
        <taxon>Pseudomonadota</taxon>
        <taxon>Candidatius Mariprofundia</taxon>
        <taxon>Mariprofundales</taxon>
        <taxon>Mariprofundaceae</taxon>
        <taxon>Mariprofundus</taxon>
    </lineage>
</organism>